<keyword evidence="5" id="KW-0539">Nucleus</keyword>
<evidence type="ECO:0000313" key="10">
    <source>
        <dbReference type="Proteomes" id="UP000188354"/>
    </source>
</evidence>
<dbReference type="PANTHER" id="PTHR46772">
    <property type="entry name" value="BHLH DOMAIN-CONTAINING PROTEIN"/>
    <property type="match status" value="1"/>
</dbReference>
<dbReference type="GO" id="GO:0046983">
    <property type="term" value="F:protein dimerization activity"/>
    <property type="evidence" value="ECO:0007669"/>
    <property type="project" value="InterPro"/>
</dbReference>
<evidence type="ECO:0000256" key="6">
    <source>
        <dbReference type="SAM" id="MobiDB-lite"/>
    </source>
</evidence>
<dbReference type="PANTHER" id="PTHR46772:SF8">
    <property type="entry name" value="TRANSCRIPTION FACTOR BHLH95"/>
    <property type="match status" value="1"/>
</dbReference>
<keyword evidence="4" id="KW-0804">Transcription</keyword>
<dbReference type="EMBL" id="MLAU01017305">
    <property type="protein sequence ID" value="OIW20972.1"/>
    <property type="molecule type" value="Genomic_DNA"/>
</dbReference>
<dbReference type="SMART" id="SM00353">
    <property type="entry name" value="HLH"/>
    <property type="match status" value="1"/>
</dbReference>
<dbReference type="GO" id="GO:0005634">
    <property type="term" value="C:nucleus"/>
    <property type="evidence" value="ECO:0007669"/>
    <property type="project" value="UniProtKB-SubCell"/>
</dbReference>
<accession>A0A394DCB4</accession>
<evidence type="ECO:0008006" key="11">
    <source>
        <dbReference type="Google" id="ProtNLM"/>
    </source>
</evidence>
<organism evidence="9 10">
    <name type="scientific">Lupinus angustifolius</name>
    <name type="common">Narrow-leaved blue lupine</name>
    <dbReference type="NCBI Taxonomy" id="3871"/>
    <lineage>
        <taxon>Eukaryota</taxon>
        <taxon>Viridiplantae</taxon>
        <taxon>Streptophyta</taxon>
        <taxon>Embryophyta</taxon>
        <taxon>Tracheophyta</taxon>
        <taxon>Spermatophyta</taxon>
        <taxon>Magnoliopsida</taxon>
        <taxon>eudicotyledons</taxon>
        <taxon>Gunneridae</taxon>
        <taxon>Pentapetalae</taxon>
        <taxon>rosids</taxon>
        <taxon>fabids</taxon>
        <taxon>Fabales</taxon>
        <taxon>Fabaceae</taxon>
        <taxon>Papilionoideae</taxon>
        <taxon>50 kb inversion clade</taxon>
        <taxon>genistoids sensu lato</taxon>
        <taxon>core genistoids</taxon>
        <taxon>Genisteae</taxon>
        <taxon>Lupinus</taxon>
    </lineage>
</organism>
<dbReference type="PROSITE" id="PS50888">
    <property type="entry name" value="BHLH"/>
    <property type="match status" value="1"/>
</dbReference>
<keyword evidence="10" id="KW-1185">Reference proteome</keyword>
<dbReference type="InterPro" id="IPR036638">
    <property type="entry name" value="HLH_DNA-bd_sf"/>
</dbReference>
<dbReference type="SUPFAM" id="SSF47459">
    <property type="entry name" value="HLH, helix-loop-helix DNA-binding domain"/>
    <property type="match status" value="1"/>
</dbReference>
<keyword evidence="2" id="KW-0805">Transcription regulation</keyword>
<evidence type="ECO:0000256" key="4">
    <source>
        <dbReference type="ARBA" id="ARBA00023163"/>
    </source>
</evidence>
<sequence length="305" mass="34787">MAMTIDIEDEGTHDIGFFWENQSLGFSDFDNSGDIKEKLVIEKSNPEEGNEGKPLMSKKRTRENVCRSEKKVISGKEKDGKSCKVDHEMHILNERERRKKIKNMFATLHAFLPQLPSKVDKLTIIDEAVDYIKYLKQTLEKLEKQKQERFQSISAFRYEPSSHMINSHLYPINSNEASIAYDHGSFNNFTNISGNQNPSNSTAISVPQQPLAFQIWSSPNVVLNICGKEAQFCIFTAKKPGLLTAIASVLEKFKINVIYANIMCDANGNRYMIQTNANPHQLILESTSLEEIYKQAAREIMQWIS</sequence>
<dbReference type="KEGG" id="lang:109339125"/>
<dbReference type="InterPro" id="IPR011598">
    <property type="entry name" value="bHLH_dom"/>
</dbReference>
<feature type="domain" description="BHLH" evidence="7">
    <location>
        <begin position="85"/>
        <end position="135"/>
    </location>
</feature>
<evidence type="ECO:0000256" key="5">
    <source>
        <dbReference type="ARBA" id="ARBA00023242"/>
    </source>
</evidence>
<feature type="domain" description="ACT" evidence="8">
    <location>
        <begin position="231"/>
        <end position="305"/>
    </location>
</feature>
<evidence type="ECO:0000256" key="1">
    <source>
        <dbReference type="ARBA" id="ARBA00004123"/>
    </source>
</evidence>
<dbReference type="Gene3D" id="4.10.280.10">
    <property type="entry name" value="Helix-loop-helix DNA-binding domain"/>
    <property type="match status" value="1"/>
</dbReference>
<evidence type="ECO:0000256" key="2">
    <source>
        <dbReference type="ARBA" id="ARBA00023015"/>
    </source>
</evidence>
<dbReference type="Pfam" id="PF00010">
    <property type="entry name" value="HLH"/>
    <property type="match status" value="1"/>
</dbReference>
<dbReference type="OrthoDB" id="1429358at2759"/>
<evidence type="ECO:0000313" key="9">
    <source>
        <dbReference type="EMBL" id="OIW20972.1"/>
    </source>
</evidence>
<dbReference type="CDD" id="cd11393">
    <property type="entry name" value="bHLH_AtbHLH_like"/>
    <property type="match status" value="1"/>
</dbReference>
<dbReference type="Gramene" id="OIW20972">
    <property type="protein sequence ID" value="OIW20972"/>
    <property type="gene ID" value="TanjilG_26684"/>
</dbReference>
<evidence type="ECO:0000259" key="7">
    <source>
        <dbReference type="PROSITE" id="PS50888"/>
    </source>
</evidence>
<comment type="subcellular location">
    <subcellularLocation>
        <location evidence="1">Nucleus</location>
    </subcellularLocation>
</comment>
<evidence type="ECO:0000259" key="8">
    <source>
        <dbReference type="PROSITE" id="PS51671"/>
    </source>
</evidence>
<name>A0A394DCB4_LUPAN</name>
<proteinExistence type="predicted"/>
<keyword evidence="3" id="KW-0238">DNA-binding</keyword>
<feature type="region of interest" description="Disordered" evidence="6">
    <location>
        <begin position="42"/>
        <end position="61"/>
    </location>
</feature>
<dbReference type="GO" id="GO:0003700">
    <property type="term" value="F:DNA-binding transcription factor activity"/>
    <property type="evidence" value="ECO:0007669"/>
    <property type="project" value="InterPro"/>
</dbReference>
<dbReference type="AlphaFoldDB" id="A0A394DCB4"/>
<dbReference type="Proteomes" id="UP000188354">
    <property type="component" value="Unassembled WGS sequence"/>
</dbReference>
<dbReference type="InterPro" id="IPR045239">
    <property type="entry name" value="bHLH95_bHLH"/>
</dbReference>
<gene>
    <name evidence="9" type="ORF">TanjilG_26684</name>
</gene>
<evidence type="ECO:0000256" key="3">
    <source>
        <dbReference type="ARBA" id="ARBA00023125"/>
    </source>
</evidence>
<dbReference type="GO" id="GO:0009960">
    <property type="term" value="P:endosperm development"/>
    <property type="evidence" value="ECO:0007669"/>
    <property type="project" value="InterPro"/>
</dbReference>
<dbReference type="InterPro" id="IPR002912">
    <property type="entry name" value="ACT_dom"/>
</dbReference>
<comment type="caution">
    <text evidence="9">The sequence shown here is derived from an EMBL/GenBank/DDBJ whole genome shotgun (WGS) entry which is preliminary data.</text>
</comment>
<dbReference type="InterPro" id="IPR044278">
    <property type="entry name" value="BHLH95-like"/>
</dbReference>
<dbReference type="PROSITE" id="PS51671">
    <property type="entry name" value="ACT"/>
    <property type="match status" value="1"/>
</dbReference>
<reference evidence="9 10" key="1">
    <citation type="journal article" date="2017" name="Plant Biotechnol. J.">
        <title>A comprehensive draft genome sequence for lupin (Lupinus angustifolius), an emerging health food: insights into plant-microbe interactions and legume evolution.</title>
        <authorList>
            <person name="Hane J.K."/>
            <person name="Ming Y."/>
            <person name="Kamphuis L.G."/>
            <person name="Nelson M.N."/>
            <person name="Garg G."/>
            <person name="Atkins C.A."/>
            <person name="Bayer P.E."/>
            <person name="Bravo A."/>
            <person name="Bringans S."/>
            <person name="Cannon S."/>
            <person name="Edwards D."/>
            <person name="Foley R."/>
            <person name="Gao L.L."/>
            <person name="Harrison M.J."/>
            <person name="Huang W."/>
            <person name="Hurgobin B."/>
            <person name="Li S."/>
            <person name="Liu C.W."/>
            <person name="McGrath A."/>
            <person name="Morahan G."/>
            <person name="Murray J."/>
            <person name="Weller J."/>
            <person name="Jian J."/>
            <person name="Singh K.B."/>
        </authorList>
    </citation>
    <scope>NUCLEOTIDE SEQUENCE [LARGE SCALE GENOMIC DNA]</scope>
    <source>
        <strain evidence="10">cv. Tanjil</strain>
        <tissue evidence="9">Whole plant</tissue>
    </source>
</reference>
<dbReference type="STRING" id="3871.A0A394DCB4"/>
<dbReference type="GO" id="GO:0003677">
    <property type="term" value="F:DNA binding"/>
    <property type="evidence" value="ECO:0007669"/>
    <property type="project" value="UniProtKB-KW"/>
</dbReference>
<protein>
    <recommendedName>
        <fullName evidence="11">BHLH domain-containing protein</fullName>
    </recommendedName>
</protein>